<dbReference type="InterPro" id="IPR006431">
    <property type="entry name" value="Phage_tape_meas_C"/>
</dbReference>
<dbReference type="Pfam" id="PF09718">
    <property type="entry name" value="Tape_meas_lam_C"/>
    <property type="match status" value="1"/>
</dbReference>
<gene>
    <name evidence="2" type="ORF">ALP24_02436</name>
</gene>
<dbReference type="Proteomes" id="UP000274315">
    <property type="component" value="Unassembled WGS sequence"/>
</dbReference>
<sequence>MGDQQRARMQEQFGIQEQYQSQLDALAAQRNEDKITPELYAKQTAALNAALQSRLAMQRQYYTDVDRAEQDWTLGASSAMQTYLEQSRNVAGQTNQLFTRAFGNMEDAVINFVKTGKASFSDFADGVVSDLIRIQLRQAAAGFLGTAFSFLSGGSAALGQGVMTGSSQTISKTGYSGGGFTGIGGKYEEKGVVHGGEFVVKKEVVSQPGNREFLERMNANKKGYADGGYVGSAASTSRASSSSASVSMPTIEQNFYFQGGADENMAQNLKQAADDGASRGMKGAYEMMLRDLQRNGPAMQLIRSKR</sequence>
<evidence type="ECO:0000259" key="1">
    <source>
        <dbReference type="Pfam" id="PF09718"/>
    </source>
</evidence>
<dbReference type="AlphaFoldDB" id="A0A3M5WFC5"/>
<dbReference type="EMBL" id="RBUF01000682">
    <property type="protein sequence ID" value="RMU68337.1"/>
    <property type="molecule type" value="Genomic_DNA"/>
</dbReference>
<comment type="caution">
    <text evidence="2">The sequence shown here is derived from an EMBL/GenBank/DDBJ whole genome shotgun (WGS) entry which is preliminary data.</text>
</comment>
<organism evidence="2 3">
    <name type="scientific">Pseudomonas syringae pv. aptata</name>
    <dbReference type="NCBI Taxonomy" id="83167"/>
    <lineage>
        <taxon>Bacteria</taxon>
        <taxon>Pseudomonadati</taxon>
        <taxon>Pseudomonadota</taxon>
        <taxon>Gammaproteobacteria</taxon>
        <taxon>Pseudomonadales</taxon>
        <taxon>Pseudomonadaceae</taxon>
        <taxon>Pseudomonas</taxon>
        <taxon>Pseudomonas syringae</taxon>
    </lineage>
</organism>
<evidence type="ECO:0000313" key="2">
    <source>
        <dbReference type="EMBL" id="RMU68337.1"/>
    </source>
</evidence>
<proteinExistence type="predicted"/>
<protein>
    <submittedName>
        <fullName evidence="2">Tail tape measure protein</fullName>
    </submittedName>
</protein>
<accession>A0A3M5WFC5</accession>
<reference evidence="2 3" key="1">
    <citation type="submission" date="2018-08" db="EMBL/GenBank/DDBJ databases">
        <title>Recombination of ecologically and evolutionarily significant loci maintains genetic cohesion in the Pseudomonas syringae species complex.</title>
        <authorList>
            <person name="Dillon M."/>
            <person name="Thakur S."/>
            <person name="Almeida R.N.D."/>
            <person name="Weir B.S."/>
            <person name="Guttman D.S."/>
        </authorList>
    </citation>
    <scope>NUCLEOTIDE SEQUENCE [LARGE SCALE GENOMIC DNA]</scope>
    <source>
        <strain evidence="2 3">ICMP 11935</strain>
    </source>
</reference>
<dbReference type="NCBIfam" id="TIGR01541">
    <property type="entry name" value="tape_meas_lam_C"/>
    <property type="match status" value="1"/>
</dbReference>
<feature type="domain" description="Bacteriophage tail tape measure C-terminal" evidence="1">
    <location>
        <begin position="70"/>
        <end position="144"/>
    </location>
</feature>
<evidence type="ECO:0000313" key="3">
    <source>
        <dbReference type="Proteomes" id="UP000274315"/>
    </source>
</evidence>
<name>A0A3M5WFC5_PSEAP</name>